<evidence type="ECO:0000256" key="1">
    <source>
        <dbReference type="ARBA" id="ARBA00004571"/>
    </source>
</evidence>
<keyword evidence="5" id="KW-0812">Transmembrane</keyword>
<dbReference type="InterPro" id="IPR023614">
    <property type="entry name" value="Porin_dom_sf"/>
</dbReference>
<keyword evidence="14" id="KW-1185">Reference proteome</keyword>
<reference evidence="14" key="2">
    <citation type="submission" date="2014-11" db="EMBL/GenBank/DDBJ databases">
        <title>Draft genome sequence of Hydrogenophaga intermedia S1.</title>
        <authorList>
            <person name="Gan H.M."/>
            <person name="Chew T.H."/>
            <person name="Stolz A."/>
        </authorList>
    </citation>
    <scope>NUCLEOTIDE SEQUENCE [LARGE SCALE GENOMIC DNA]</scope>
    <source>
        <strain evidence="14">S1</strain>
    </source>
</reference>
<protein>
    <submittedName>
        <fullName evidence="13">Porin</fullName>
    </submittedName>
</protein>
<keyword evidence="8" id="KW-0626">Porin</keyword>
<evidence type="ECO:0000256" key="11">
    <source>
        <dbReference type="SAM" id="SignalP"/>
    </source>
</evidence>
<dbReference type="PANTHER" id="PTHR34501:SF9">
    <property type="entry name" value="MAJOR OUTER MEMBRANE PROTEIN P.IA"/>
    <property type="match status" value="1"/>
</dbReference>
<comment type="subcellular location">
    <subcellularLocation>
        <location evidence="1">Cell outer membrane</location>
        <topology evidence="1">Multi-pass membrane protein</topology>
    </subcellularLocation>
</comment>
<dbReference type="PANTHER" id="PTHR34501">
    <property type="entry name" value="PROTEIN YDDL-RELATED"/>
    <property type="match status" value="1"/>
</dbReference>
<dbReference type="Pfam" id="PF13609">
    <property type="entry name" value="Porin_4"/>
    <property type="match status" value="1"/>
</dbReference>
<keyword evidence="7" id="KW-0406">Ion transport</keyword>
<dbReference type="GO" id="GO:0015288">
    <property type="term" value="F:porin activity"/>
    <property type="evidence" value="ECO:0007669"/>
    <property type="project" value="UniProtKB-KW"/>
</dbReference>
<evidence type="ECO:0000256" key="7">
    <source>
        <dbReference type="ARBA" id="ARBA00023065"/>
    </source>
</evidence>
<evidence type="ECO:0000256" key="10">
    <source>
        <dbReference type="ARBA" id="ARBA00023237"/>
    </source>
</evidence>
<dbReference type="RefSeq" id="WP_009517888.1">
    <property type="nucleotide sequence ID" value="NZ_CCAE010000051.1"/>
</dbReference>
<dbReference type="Proteomes" id="UP000028878">
    <property type="component" value="Unassembled WGS sequence"/>
</dbReference>
<evidence type="ECO:0000256" key="9">
    <source>
        <dbReference type="ARBA" id="ARBA00023136"/>
    </source>
</evidence>
<comment type="subunit">
    <text evidence="2">Homotrimer.</text>
</comment>
<evidence type="ECO:0000256" key="2">
    <source>
        <dbReference type="ARBA" id="ARBA00011233"/>
    </source>
</evidence>
<dbReference type="GO" id="GO:0009279">
    <property type="term" value="C:cell outer membrane"/>
    <property type="evidence" value="ECO:0007669"/>
    <property type="project" value="UniProtKB-SubCell"/>
</dbReference>
<feature type="chain" id="PRO_5009681713" evidence="11">
    <location>
        <begin position="23"/>
        <end position="355"/>
    </location>
</feature>
<evidence type="ECO:0000256" key="4">
    <source>
        <dbReference type="ARBA" id="ARBA00022452"/>
    </source>
</evidence>
<feature type="domain" description="Porin" evidence="12">
    <location>
        <begin position="13"/>
        <end position="327"/>
    </location>
</feature>
<keyword evidence="4" id="KW-1134">Transmembrane beta strand</keyword>
<evidence type="ECO:0000256" key="5">
    <source>
        <dbReference type="ARBA" id="ARBA00022692"/>
    </source>
</evidence>
<keyword evidence="3" id="KW-0813">Transport</keyword>
<evidence type="ECO:0000256" key="8">
    <source>
        <dbReference type="ARBA" id="ARBA00023114"/>
    </source>
</evidence>
<evidence type="ECO:0000313" key="14">
    <source>
        <dbReference type="Proteomes" id="UP000028878"/>
    </source>
</evidence>
<keyword evidence="10" id="KW-0998">Cell outer membrane</keyword>
<accession>A0A1L1PWR3</accession>
<gene>
    <name evidence="13" type="ORF">BN948_04165</name>
</gene>
<organism evidence="13 14">
    <name type="scientific">Hydrogenophaga intermedia</name>
    <dbReference type="NCBI Taxonomy" id="65786"/>
    <lineage>
        <taxon>Bacteria</taxon>
        <taxon>Pseudomonadati</taxon>
        <taxon>Pseudomonadota</taxon>
        <taxon>Betaproteobacteria</taxon>
        <taxon>Burkholderiales</taxon>
        <taxon>Comamonadaceae</taxon>
        <taxon>Hydrogenophaga</taxon>
    </lineage>
</organism>
<dbReference type="GO" id="GO:0046930">
    <property type="term" value="C:pore complex"/>
    <property type="evidence" value="ECO:0007669"/>
    <property type="project" value="UniProtKB-KW"/>
</dbReference>
<evidence type="ECO:0000256" key="6">
    <source>
        <dbReference type="ARBA" id="ARBA00022729"/>
    </source>
</evidence>
<evidence type="ECO:0000259" key="12">
    <source>
        <dbReference type="Pfam" id="PF13609"/>
    </source>
</evidence>
<keyword evidence="6 11" id="KW-0732">Signal</keyword>
<reference evidence="14" key="1">
    <citation type="submission" date="2014-02" db="EMBL/GenBank/DDBJ databases">
        <authorList>
            <person name="Gan H."/>
        </authorList>
    </citation>
    <scope>NUCLEOTIDE SEQUENCE [LARGE SCALE GENOMIC DNA]</scope>
    <source>
        <strain evidence="14">S1</strain>
    </source>
</reference>
<keyword evidence="9" id="KW-0472">Membrane</keyword>
<dbReference type="CDD" id="cd00342">
    <property type="entry name" value="gram_neg_porins"/>
    <property type="match status" value="1"/>
</dbReference>
<evidence type="ECO:0000313" key="13">
    <source>
        <dbReference type="EMBL" id="CDN89725.1"/>
    </source>
</evidence>
<dbReference type="EMBL" id="CCAE010000051">
    <property type="protein sequence ID" value="CDN89725.1"/>
    <property type="molecule type" value="Genomic_DNA"/>
</dbReference>
<sequence precursor="true">MKKHKMALLGVPLLALSATASAQGSVTLYGVLDTLVAVGQGSLTDRTQLTHSGNTTTRIGVRGVEDLGGGWSAGFVLEGGILTDNGAGMASNANNQAGAPSLGAAQGLTFNRRSTLSLFSPWGELRLGRDYVPSYSNMNTFDSFGNAGVGTAIMALLGVTSSTPAGIRASNSIAYHLPAGTLGGLYGNAMIAWGENAQGTPNEDDGDYQGVRLGWAQGPWNVAFATGKLKQLGNDSRPRNYGFTYNFGTVTYALGFADERLGGIKGKGIQTGVEWRVGVGQVRASYGSYKRETGLEPETRKLAVGYVHNLSKRTAVYTTFAHVSNKGGAGYALNGSTTAANQSSRGLDIGLRHAF</sequence>
<dbReference type="SUPFAM" id="SSF56935">
    <property type="entry name" value="Porins"/>
    <property type="match status" value="1"/>
</dbReference>
<feature type="signal peptide" evidence="11">
    <location>
        <begin position="1"/>
        <end position="22"/>
    </location>
</feature>
<evidence type="ECO:0000256" key="3">
    <source>
        <dbReference type="ARBA" id="ARBA00022448"/>
    </source>
</evidence>
<dbReference type="InterPro" id="IPR033900">
    <property type="entry name" value="Gram_neg_porin_domain"/>
</dbReference>
<dbReference type="InterPro" id="IPR050298">
    <property type="entry name" value="Gram-neg_bact_OMP"/>
</dbReference>
<dbReference type="Gene3D" id="2.40.160.10">
    <property type="entry name" value="Porin"/>
    <property type="match status" value="1"/>
</dbReference>
<dbReference type="AlphaFoldDB" id="A0A1L1PWR3"/>
<dbReference type="GO" id="GO:0006811">
    <property type="term" value="P:monoatomic ion transport"/>
    <property type="evidence" value="ECO:0007669"/>
    <property type="project" value="UniProtKB-KW"/>
</dbReference>
<proteinExistence type="predicted"/>
<name>A0A1L1PWR3_HYDIT</name>